<feature type="compositionally biased region" description="Polar residues" evidence="1">
    <location>
        <begin position="97"/>
        <end position="108"/>
    </location>
</feature>
<feature type="region of interest" description="Disordered" evidence="1">
    <location>
        <begin position="74"/>
        <end position="108"/>
    </location>
</feature>
<proteinExistence type="predicted"/>
<feature type="compositionally biased region" description="Pro residues" evidence="1">
    <location>
        <begin position="80"/>
        <end position="94"/>
    </location>
</feature>
<organism evidence="2 3">
    <name type="scientific">Streblomastix strix</name>
    <dbReference type="NCBI Taxonomy" id="222440"/>
    <lineage>
        <taxon>Eukaryota</taxon>
        <taxon>Metamonada</taxon>
        <taxon>Preaxostyla</taxon>
        <taxon>Oxymonadida</taxon>
        <taxon>Streblomastigidae</taxon>
        <taxon>Streblomastix</taxon>
    </lineage>
</organism>
<feature type="non-terminal residue" evidence="2">
    <location>
        <position position="136"/>
    </location>
</feature>
<dbReference type="Proteomes" id="UP000324800">
    <property type="component" value="Unassembled WGS sequence"/>
</dbReference>
<gene>
    <name evidence="2" type="ORF">EZS28_040648</name>
</gene>
<dbReference type="EMBL" id="SNRW01022428">
    <property type="protein sequence ID" value="KAA6363827.1"/>
    <property type="molecule type" value="Genomic_DNA"/>
</dbReference>
<reference evidence="2 3" key="1">
    <citation type="submission" date="2019-03" db="EMBL/GenBank/DDBJ databases">
        <title>Single cell metagenomics reveals metabolic interactions within the superorganism composed of flagellate Streblomastix strix and complex community of Bacteroidetes bacteria on its surface.</title>
        <authorList>
            <person name="Treitli S.C."/>
            <person name="Kolisko M."/>
            <person name="Husnik F."/>
            <person name="Keeling P."/>
            <person name="Hampl V."/>
        </authorList>
    </citation>
    <scope>NUCLEOTIDE SEQUENCE [LARGE SCALE GENOMIC DNA]</scope>
    <source>
        <strain evidence="2">ST1C</strain>
    </source>
</reference>
<sequence length="136" mass="15214">MLGAQVIARSDAANKDAIGIMNLQFGIQQLGKARVKAKKFRQLTPSAIWKQVMRPMLNQNENQAIGQNQEIQIRRTHNDIPPPNSGPRDQPPPFQGQYAQRNAAIPQSTIFPPTLNAEQEIPGIMNILTKETIKEH</sequence>
<dbReference type="AlphaFoldDB" id="A0A5J4TZZ8"/>
<evidence type="ECO:0000256" key="1">
    <source>
        <dbReference type="SAM" id="MobiDB-lite"/>
    </source>
</evidence>
<evidence type="ECO:0000313" key="2">
    <source>
        <dbReference type="EMBL" id="KAA6363827.1"/>
    </source>
</evidence>
<accession>A0A5J4TZZ8</accession>
<name>A0A5J4TZZ8_9EUKA</name>
<evidence type="ECO:0000313" key="3">
    <source>
        <dbReference type="Proteomes" id="UP000324800"/>
    </source>
</evidence>
<protein>
    <submittedName>
        <fullName evidence="2">Uncharacterized protein</fullName>
    </submittedName>
</protein>
<comment type="caution">
    <text evidence="2">The sequence shown here is derived from an EMBL/GenBank/DDBJ whole genome shotgun (WGS) entry which is preliminary data.</text>
</comment>